<evidence type="ECO:0000313" key="2">
    <source>
        <dbReference type="Proteomes" id="UP000736335"/>
    </source>
</evidence>
<protein>
    <submittedName>
        <fullName evidence="1">Uncharacterized protein</fullName>
    </submittedName>
</protein>
<organism evidence="1 2">
    <name type="scientific">Thelephora terrestris</name>
    <dbReference type="NCBI Taxonomy" id="56493"/>
    <lineage>
        <taxon>Eukaryota</taxon>
        <taxon>Fungi</taxon>
        <taxon>Dikarya</taxon>
        <taxon>Basidiomycota</taxon>
        <taxon>Agaricomycotina</taxon>
        <taxon>Agaricomycetes</taxon>
        <taxon>Thelephorales</taxon>
        <taxon>Thelephoraceae</taxon>
        <taxon>Thelephora</taxon>
    </lineage>
</organism>
<gene>
    <name evidence="1" type="ORF">BJ322DRAFT_1218964</name>
</gene>
<comment type="caution">
    <text evidence="1">The sequence shown here is derived from an EMBL/GenBank/DDBJ whole genome shotgun (WGS) entry which is preliminary data.</text>
</comment>
<name>A0A9P6L706_9AGAM</name>
<accession>A0A9P6L706</accession>
<dbReference type="Proteomes" id="UP000736335">
    <property type="component" value="Unassembled WGS sequence"/>
</dbReference>
<keyword evidence="2" id="KW-1185">Reference proteome</keyword>
<dbReference type="AlphaFoldDB" id="A0A9P6L706"/>
<proteinExistence type="predicted"/>
<evidence type="ECO:0000313" key="1">
    <source>
        <dbReference type="EMBL" id="KAF9785365.1"/>
    </source>
</evidence>
<dbReference type="EMBL" id="WIUZ02000007">
    <property type="protein sequence ID" value="KAF9785365.1"/>
    <property type="molecule type" value="Genomic_DNA"/>
</dbReference>
<reference evidence="1" key="2">
    <citation type="submission" date="2020-11" db="EMBL/GenBank/DDBJ databases">
        <authorList>
            <consortium name="DOE Joint Genome Institute"/>
            <person name="Kuo A."/>
            <person name="Miyauchi S."/>
            <person name="Kiss E."/>
            <person name="Drula E."/>
            <person name="Kohler A."/>
            <person name="Sanchez-Garcia M."/>
            <person name="Andreopoulos B."/>
            <person name="Barry K.W."/>
            <person name="Bonito G."/>
            <person name="Buee M."/>
            <person name="Carver A."/>
            <person name="Chen C."/>
            <person name="Cichocki N."/>
            <person name="Clum A."/>
            <person name="Culley D."/>
            <person name="Crous P.W."/>
            <person name="Fauchery L."/>
            <person name="Girlanda M."/>
            <person name="Hayes R."/>
            <person name="Keri Z."/>
            <person name="Labutti K."/>
            <person name="Lipzen A."/>
            <person name="Lombard V."/>
            <person name="Magnuson J."/>
            <person name="Maillard F."/>
            <person name="Morin E."/>
            <person name="Murat C."/>
            <person name="Nolan M."/>
            <person name="Ohm R."/>
            <person name="Pangilinan J."/>
            <person name="Pereira M."/>
            <person name="Perotto S."/>
            <person name="Peter M."/>
            <person name="Riley R."/>
            <person name="Sitrit Y."/>
            <person name="Stielow B."/>
            <person name="Szollosi G."/>
            <person name="Zifcakova L."/>
            <person name="Stursova M."/>
            <person name="Spatafora J.W."/>
            <person name="Tedersoo L."/>
            <person name="Vaario L.-M."/>
            <person name="Yamada A."/>
            <person name="Yan M."/>
            <person name="Wang P."/>
            <person name="Xu J."/>
            <person name="Bruns T."/>
            <person name="Baldrian P."/>
            <person name="Vilgalys R."/>
            <person name="Henrissat B."/>
            <person name="Grigoriev I.V."/>
            <person name="Hibbett D."/>
            <person name="Nagy L.G."/>
            <person name="Martin F.M."/>
        </authorList>
    </citation>
    <scope>NUCLEOTIDE SEQUENCE</scope>
    <source>
        <strain evidence="1">UH-Tt-Lm1</strain>
    </source>
</reference>
<reference evidence="1" key="1">
    <citation type="journal article" date="2020" name="Nat. Commun.">
        <title>Large-scale genome sequencing of mycorrhizal fungi provides insights into the early evolution of symbiotic traits.</title>
        <authorList>
            <person name="Miyauchi S."/>
            <person name="Kiss E."/>
            <person name="Kuo A."/>
            <person name="Drula E."/>
            <person name="Kohler A."/>
            <person name="Sanchez-Garcia M."/>
            <person name="Morin E."/>
            <person name="Andreopoulos B."/>
            <person name="Barry K.W."/>
            <person name="Bonito G."/>
            <person name="Buee M."/>
            <person name="Carver A."/>
            <person name="Chen C."/>
            <person name="Cichocki N."/>
            <person name="Clum A."/>
            <person name="Culley D."/>
            <person name="Crous P.W."/>
            <person name="Fauchery L."/>
            <person name="Girlanda M."/>
            <person name="Hayes R.D."/>
            <person name="Keri Z."/>
            <person name="LaButti K."/>
            <person name="Lipzen A."/>
            <person name="Lombard V."/>
            <person name="Magnuson J."/>
            <person name="Maillard F."/>
            <person name="Murat C."/>
            <person name="Nolan M."/>
            <person name="Ohm R.A."/>
            <person name="Pangilinan J."/>
            <person name="Pereira M.F."/>
            <person name="Perotto S."/>
            <person name="Peter M."/>
            <person name="Pfister S."/>
            <person name="Riley R."/>
            <person name="Sitrit Y."/>
            <person name="Stielow J.B."/>
            <person name="Szollosi G."/>
            <person name="Zifcakova L."/>
            <person name="Stursova M."/>
            <person name="Spatafora J.W."/>
            <person name="Tedersoo L."/>
            <person name="Vaario L.M."/>
            <person name="Yamada A."/>
            <person name="Yan M."/>
            <person name="Wang P."/>
            <person name="Xu J."/>
            <person name="Bruns T."/>
            <person name="Baldrian P."/>
            <person name="Vilgalys R."/>
            <person name="Dunand C."/>
            <person name="Henrissat B."/>
            <person name="Grigoriev I.V."/>
            <person name="Hibbett D."/>
            <person name="Nagy L.G."/>
            <person name="Martin F.M."/>
        </authorList>
    </citation>
    <scope>NUCLEOTIDE SEQUENCE</scope>
    <source>
        <strain evidence="1">UH-Tt-Lm1</strain>
    </source>
</reference>
<sequence>MARILVVLSTAVATSRKPKTKQEIRRFVTLLVGENTIVIGESPPSGTFWYPEQSAHIPYYIDLSDHTVIRIRTPIIWRLPGTATRSSLAQKKPRSSLGVSNRLVTSTQHVRWEKLGTVRSSQQGQDYAGDTTAPRQSQSTFVTNEDLGQILCRVITTIFSDMQFPVPQQHTHLFLVTDLRTARLRLPRRDPLNAHDQTTGRALLESWHSIIASPIPSAEGLTQRHRSLH</sequence>